<evidence type="ECO:0000256" key="2">
    <source>
        <dbReference type="ARBA" id="ARBA00022527"/>
    </source>
</evidence>
<evidence type="ECO:0000256" key="5">
    <source>
        <dbReference type="ARBA" id="ARBA00022777"/>
    </source>
</evidence>
<keyword evidence="3" id="KW-0808">Transferase</keyword>
<dbReference type="Pfam" id="PF00069">
    <property type="entry name" value="Pkinase"/>
    <property type="match status" value="1"/>
</dbReference>
<dbReference type="GO" id="GO:0005524">
    <property type="term" value="F:ATP binding"/>
    <property type="evidence" value="ECO:0007669"/>
    <property type="project" value="UniProtKB-KW"/>
</dbReference>
<organism evidence="10">
    <name type="scientific">Fagus sylvatica</name>
    <name type="common">Beechnut</name>
    <dbReference type="NCBI Taxonomy" id="28930"/>
    <lineage>
        <taxon>Eukaryota</taxon>
        <taxon>Viridiplantae</taxon>
        <taxon>Streptophyta</taxon>
        <taxon>Embryophyta</taxon>
        <taxon>Tracheophyta</taxon>
        <taxon>Spermatophyta</taxon>
        <taxon>Magnoliopsida</taxon>
        <taxon>eudicotyledons</taxon>
        <taxon>Gunneridae</taxon>
        <taxon>Pentapetalae</taxon>
        <taxon>rosids</taxon>
        <taxon>fabids</taxon>
        <taxon>Fagales</taxon>
        <taxon>Fagaceae</taxon>
        <taxon>Fagus</taxon>
    </lineage>
</organism>
<keyword evidence="5" id="KW-0418">Kinase</keyword>
<evidence type="ECO:0000256" key="4">
    <source>
        <dbReference type="ARBA" id="ARBA00022741"/>
    </source>
</evidence>
<dbReference type="SUPFAM" id="SSF56112">
    <property type="entry name" value="Protein kinase-like (PK-like)"/>
    <property type="match status" value="1"/>
</dbReference>
<dbReference type="AlphaFoldDB" id="A0A2N9HEK6"/>
<dbReference type="InterPro" id="IPR011009">
    <property type="entry name" value="Kinase-like_dom_sf"/>
</dbReference>
<dbReference type="InterPro" id="IPR051420">
    <property type="entry name" value="Ser_Thr_Kinases_DiverseReg"/>
</dbReference>
<dbReference type="PANTHER" id="PTHR48005">
    <property type="entry name" value="LEUCINE RICH REPEAT KINASE 2"/>
    <property type="match status" value="1"/>
</dbReference>
<accession>A0A2N9HEK6</accession>
<reference evidence="10" key="1">
    <citation type="submission" date="2018-02" db="EMBL/GenBank/DDBJ databases">
        <authorList>
            <person name="Cohen D.B."/>
            <person name="Kent A.D."/>
        </authorList>
    </citation>
    <scope>NUCLEOTIDE SEQUENCE</scope>
</reference>
<dbReference type="PROSITE" id="PS00109">
    <property type="entry name" value="PROTEIN_KINASE_TYR"/>
    <property type="match status" value="1"/>
</dbReference>
<dbReference type="InterPro" id="IPR008266">
    <property type="entry name" value="Tyr_kinase_AS"/>
</dbReference>
<evidence type="ECO:0000259" key="9">
    <source>
        <dbReference type="PROSITE" id="PS50011"/>
    </source>
</evidence>
<dbReference type="GO" id="GO:0004674">
    <property type="term" value="F:protein serine/threonine kinase activity"/>
    <property type="evidence" value="ECO:0007669"/>
    <property type="project" value="UniProtKB-KW"/>
</dbReference>
<evidence type="ECO:0000256" key="8">
    <source>
        <dbReference type="ARBA" id="ARBA00048679"/>
    </source>
</evidence>
<keyword evidence="4" id="KW-0547">Nucleotide-binding</keyword>
<dbReference type="PANTHER" id="PTHR48005:SF95">
    <property type="entry name" value="PROTEIN KINASE DOMAIN-CONTAINING PROTEIN"/>
    <property type="match status" value="1"/>
</dbReference>
<dbReference type="EMBL" id="OIVN01003278">
    <property type="protein sequence ID" value="SPD09994.1"/>
    <property type="molecule type" value="Genomic_DNA"/>
</dbReference>
<evidence type="ECO:0000313" key="10">
    <source>
        <dbReference type="EMBL" id="SPD09994.1"/>
    </source>
</evidence>
<evidence type="ECO:0000256" key="1">
    <source>
        <dbReference type="ARBA" id="ARBA00012513"/>
    </source>
</evidence>
<gene>
    <name evidence="10" type="ORF">FSB_LOCUS37876</name>
</gene>
<name>A0A2N9HEK6_FAGSY</name>
<keyword evidence="6" id="KW-0067">ATP-binding</keyword>
<evidence type="ECO:0000256" key="6">
    <source>
        <dbReference type="ARBA" id="ARBA00022840"/>
    </source>
</evidence>
<dbReference type="InterPro" id="IPR000719">
    <property type="entry name" value="Prot_kinase_dom"/>
</dbReference>
<evidence type="ECO:0000256" key="7">
    <source>
        <dbReference type="ARBA" id="ARBA00047899"/>
    </source>
</evidence>
<dbReference type="PIRSF" id="PIRSF000654">
    <property type="entry name" value="Integrin-linked_kinase"/>
    <property type="match status" value="1"/>
</dbReference>
<feature type="domain" description="Protein kinase" evidence="9">
    <location>
        <begin position="1"/>
        <end position="241"/>
    </location>
</feature>
<evidence type="ECO:0000256" key="3">
    <source>
        <dbReference type="ARBA" id="ARBA00022679"/>
    </source>
</evidence>
<dbReference type="Gene3D" id="3.30.200.20">
    <property type="entry name" value="Phosphorylase Kinase, domain 1"/>
    <property type="match status" value="1"/>
</dbReference>
<proteinExistence type="predicted"/>
<comment type="catalytic activity">
    <reaction evidence="8">
        <text>L-seryl-[protein] + ATP = O-phospho-L-seryl-[protein] + ADP + H(+)</text>
        <dbReference type="Rhea" id="RHEA:17989"/>
        <dbReference type="Rhea" id="RHEA-COMP:9863"/>
        <dbReference type="Rhea" id="RHEA-COMP:11604"/>
        <dbReference type="ChEBI" id="CHEBI:15378"/>
        <dbReference type="ChEBI" id="CHEBI:29999"/>
        <dbReference type="ChEBI" id="CHEBI:30616"/>
        <dbReference type="ChEBI" id="CHEBI:83421"/>
        <dbReference type="ChEBI" id="CHEBI:456216"/>
        <dbReference type="EC" id="2.7.11.1"/>
    </reaction>
</comment>
<sequence>MVSEIVQHKEFLNEIRALNEIRHRNIVKLLGFCSHSQHTFLIYEYLEKGCLSTILSNDGGARELDWNIRVNIIKGVAHALSYMHHDCSPPIVHRDISSKNILLDPEYEAHVSDFGTAKLLNQDSSNWTSLAGTYGYVAPELAYTMKITEKCDVYSFGVLAIEVIKGGHPGESISILSTSFVEENLLLKDLLDIRLPPPTLEVENQLILIIKLAIACLSANPESRPTMHMVSQVLSTPSAIIS</sequence>
<dbReference type="Gene3D" id="1.10.510.10">
    <property type="entry name" value="Transferase(Phosphotransferase) domain 1"/>
    <property type="match status" value="1"/>
</dbReference>
<dbReference type="PROSITE" id="PS50011">
    <property type="entry name" value="PROTEIN_KINASE_DOM"/>
    <property type="match status" value="1"/>
</dbReference>
<keyword evidence="2" id="KW-0723">Serine/threonine-protein kinase</keyword>
<dbReference type="EC" id="2.7.11.1" evidence="1"/>
<protein>
    <recommendedName>
        <fullName evidence="1">non-specific serine/threonine protein kinase</fullName>
        <ecNumber evidence="1">2.7.11.1</ecNumber>
    </recommendedName>
</protein>
<comment type="catalytic activity">
    <reaction evidence="7">
        <text>L-threonyl-[protein] + ATP = O-phospho-L-threonyl-[protein] + ADP + H(+)</text>
        <dbReference type="Rhea" id="RHEA:46608"/>
        <dbReference type="Rhea" id="RHEA-COMP:11060"/>
        <dbReference type="Rhea" id="RHEA-COMP:11605"/>
        <dbReference type="ChEBI" id="CHEBI:15378"/>
        <dbReference type="ChEBI" id="CHEBI:30013"/>
        <dbReference type="ChEBI" id="CHEBI:30616"/>
        <dbReference type="ChEBI" id="CHEBI:61977"/>
        <dbReference type="ChEBI" id="CHEBI:456216"/>
        <dbReference type="EC" id="2.7.11.1"/>
    </reaction>
</comment>
<dbReference type="FunFam" id="1.10.510.10:FF:000445">
    <property type="entry name" value="MDIS1-interacting receptor like kinase 2"/>
    <property type="match status" value="1"/>
</dbReference>